<dbReference type="EMBL" id="MIKG01000022">
    <property type="protein sequence ID" value="RAO73133.1"/>
    <property type="molecule type" value="Genomic_DNA"/>
</dbReference>
<organism evidence="2 3">
    <name type="scientific">Talaromyces amestolkiae</name>
    <dbReference type="NCBI Taxonomy" id="1196081"/>
    <lineage>
        <taxon>Eukaryota</taxon>
        <taxon>Fungi</taxon>
        <taxon>Dikarya</taxon>
        <taxon>Ascomycota</taxon>
        <taxon>Pezizomycotina</taxon>
        <taxon>Eurotiomycetes</taxon>
        <taxon>Eurotiomycetidae</taxon>
        <taxon>Eurotiales</taxon>
        <taxon>Trichocomaceae</taxon>
        <taxon>Talaromyces</taxon>
        <taxon>Talaromyces sect. Talaromyces</taxon>
    </lineage>
</organism>
<dbReference type="GeneID" id="63798359"/>
<dbReference type="Proteomes" id="UP000249363">
    <property type="component" value="Unassembled WGS sequence"/>
</dbReference>
<evidence type="ECO:0000313" key="2">
    <source>
        <dbReference type="EMBL" id="RAO73133.1"/>
    </source>
</evidence>
<evidence type="ECO:0000256" key="1">
    <source>
        <dbReference type="SAM" id="SignalP"/>
    </source>
</evidence>
<evidence type="ECO:0008006" key="4">
    <source>
        <dbReference type="Google" id="ProtNLM"/>
    </source>
</evidence>
<dbReference type="RefSeq" id="XP_040737647.1">
    <property type="nucleotide sequence ID" value="XM_040882029.1"/>
</dbReference>
<protein>
    <recommendedName>
        <fullName evidence="4">Cyanovirin-N domain-containing protein</fullName>
    </recommendedName>
</protein>
<reference evidence="2 3" key="1">
    <citation type="journal article" date="2017" name="Biotechnol. Biofuels">
        <title>Differential beta-glucosidase expression as a function of carbon source availability in Talaromyces amestolkiae: a genomic and proteomic approach.</title>
        <authorList>
            <person name="de Eugenio L.I."/>
            <person name="Mendez-Liter J.A."/>
            <person name="Nieto-Dominguez M."/>
            <person name="Alonso L."/>
            <person name="Gil-Munoz J."/>
            <person name="Barriuso J."/>
            <person name="Prieto A."/>
            <person name="Martinez M.J."/>
        </authorList>
    </citation>
    <scope>NUCLEOTIDE SEQUENCE [LARGE SCALE GENOMIC DNA]</scope>
    <source>
        <strain evidence="2 3">CIB</strain>
    </source>
</reference>
<name>A0A364LBJ6_TALAM</name>
<gene>
    <name evidence="2" type="ORF">BHQ10_009145</name>
</gene>
<dbReference type="AlphaFoldDB" id="A0A364LBJ6"/>
<keyword evidence="1" id="KW-0732">Signal</keyword>
<comment type="caution">
    <text evidence="2">The sequence shown here is derived from an EMBL/GenBank/DDBJ whole genome shotgun (WGS) entry which is preliminary data.</text>
</comment>
<proteinExistence type="predicted"/>
<accession>A0A364LBJ6</accession>
<feature type="chain" id="PRO_5016734685" description="Cyanovirin-N domain-containing protein" evidence="1">
    <location>
        <begin position="21"/>
        <end position="136"/>
    </location>
</feature>
<evidence type="ECO:0000313" key="3">
    <source>
        <dbReference type="Proteomes" id="UP000249363"/>
    </source>
</evidence>
<keyword evidence="3" id="KW-1185">Reference proteome</keyword>
<feature type="signal peptide" evidence="1">
    <location>
        <begin position="1"/>
        <end position="20"/>
    </location>
</feature>
<sequence length="136" mass="15249">MMSQTPTLLSILAFLPLSLTSGIPAVEVNFYTDECLSWVDTRTMYYDISPMVNSLRDRTCHNIYVPPGSTHFNVASCLMQNGTQSYNPFDCTCFFWTSFNCSTGPEAILSSHENDWHCREGASSFVSWRCVGSDTS</sequence>